<evidence type="ECO:0000256" key="1">
    <source>
        <dbReference type="ARBA" id="ARBA00005495"/>
    </source>
</evidence>
<accession>A0A0F5L3D2</accession>
<keyword evidence="7" id="KW-1185">Reference proteome</keyword>
<dbReference type="Proteomes" id="UP000184533">
    <property type="component" value="Unassembled WGS sequence"/>
</dbReference>
<reference evidence="5 7" key="1">
    <citation type="submission" date="2015-03" db="EMBL/GenBank/DDBJ databases">
        <authorList>
            <person name="Hassan Y.I."/>
            <person name="Lepp D."/>
            <person name="Zhou T."/>
        </authorList>
    </citation>
    <scope>NUCLEOTIDE SEQUENCE [LARGE SCALE GENOMIC DNA]</scope>
    <source>
        <strain evidence="5 7">DSM 17137</strain>
    </source>
</reference>
<comment type="similarity">
    <text evidence="1">Belongs to the Gfa family.</text>
</comment>
<dbReference type="EMBL" id="FQVC01000005">
    <property type="protein sequence ID" value="SHF22343.1"/>
    <property type="molecule type" value="Genomic_DNA"/>
</dbReference>
<evidence type="ECO:0000313" key="7">
    <source>
        <dbReference type="Proteomes" id="UP000033608"/>
    </source>
</evidence>
<dbReference type="GO" id="GO:0016846">
    <property type="term" value="F:carbon-sulfur lyase activity"/>
    <property type="evidence" value="ECO:0007669"/>
    <property type="project" value="InterPro"/>
</dbReference>
<dbReference type="GO" id="GO:0046872">
    <property type="term" value="F:metal ion binding"/>
    <property type="evidence" value="ECO:0007669"/>
    <property type="project" value="UniProtKB-KW"/>
</dbReference>
<sequence>MSDARTYEGQCHCGAVRYTAVTALDSMGDCNCSRCRRVGWILQSLPASNFTLTSGEDNLTLYRFNTEKIDHLFCKTCGIESFARGEDGKGNKLVMINVNCLEGAPPVDRSTIRHWDGANF</sequence>
<keyword evidence="3" id="KW-0862">Zinc</keyword>
<evidence type="ECO:0000313" key="8">
    <source>
        <dbReference type="Proteomes" id="UP000184533"/>
    </source>
</evidence>
<evidence type="ECO:0000256" key="2">
    <source>
        <dbReference type="ARBA" id="ARBA00022723"/>
    </source>
</evidence>
<evidence type="ECO:0000259" key="4">
    <source>
        <dbReference type="PROSITE" id="PS51891"/>
    </source>
</evidence>
<dbReference type="OrthoDB" id="9805575at2"/>
<protein>
    <submittedName>
        <fullName evidence="6">Uncharacterized conserved protein</fullName>
    </submittedName>
</protein>
<reference evidence="6 8" key="2">
    <citation type="submission" date="2016-11" db="EMBL/GenBank/DDBJ databases">
        <authorList>
            <person name="Jaros S."/>
            <person name="Januszkiewicz K."/>
            <person name="Wedrychowicz H."/>
        </authorList>
    </citation>
    <scope>NUCLEOTIDE SEQUENCE [LARGE SCALE GENOMIC DNA]</scope>
    <source>
        <strain evidence="6 8">DSM 17137</strain>
    </source>
</reference>
<organism evidence="5 7">
    <name type="scientific">Devosia limi DSM 17137</name>
    <dbReference type="NCBI Taxonomy" id="1121477"/>
    <lineage>
        <taxon>Bacteria</taxon>
        <taxon>Pseudomonadati</taxon>
        <taxon>Pseudomonadota</taxon>
        <taxon>Alphaproteobacteria</taxon>
        <taxon>Hyphomicrobiales</taxon>
        <taxon>Devosiaceae</taxon>
        <taxon>Devosia</taxon>
    </lineage>
</organism>
<dbReference type="PROSITE" id="PS51891">
    <property type="entry name" value="CENP_V_GFA"/>
    <property type="match status" value="1"/>
</dbReference>
<dbReference type="STRING" id="1121477.SAMN02745223_02115"/>
<name>A0A0F5L3D2_9HYPH</name>
<dbReference type="EMBL" id="LAJF01000156">
    <property type="protein sequence ID" value="KKB76117.1"/>
    <property type="molecule type" value="Genomic_DNA"/>
</dbReference>
<gene>
    <name evidence="6" type="ORF">SAMN02745223_02115</name>
    <name evidence="5" type="ORF">VW29_20365</name>
</gene>
<feature type="domain" description="CENP-V/GFA" evidence="4">
    <location>
        <begin position="7"/>
        <end position="116"/>
    </location>
</feature>
<proteinExistence type="inferred from homology"/>
<dbReference type="PANTHER" id="PTHR28620">
    <property type="entry name" value="CENTROMERE PROTEIN V"/>
    <property type="match status" value="1"/>
</dbReference>
<dbReference type="AlphaFoldDB" id="A0A0F5L3D2"/>
<dbReference type="PANTHER" id="PTHR28620:SF1">
    <property type="entry name" value="CENP-V_GFA DOMAIN-CONTAINING PROTEIN"/>
    <property type="match status" value="1"/>
</dbReference>
<dbReference type="InterPro" id="IPR011057">
    <property type="entry name" value="Mss4-like_sf"/>
</dbReference>
<dbReference type="InterPro" id="IPR052355">
    <property type="entry name" value="CENP-V-like"/>
</dbReference>
<dbReference type="PATRIC" id="fig|1121477.3.peg.859"/>
<dbReference type="RefSeq" id="WP_046137126.1">
    <property type="nucleotide sequence ID" value="NZ_FQVC01000005.1"/>
</dbReference>
<dbReference type="SUPFAM" id="SSF51316">
    <property type="entry name" value="Mss4-like"/>
    <property type="match status" value="1"/>
</dbReference>
<evidence type="ECO:0000313" key="5">
    <source>
        <dbReference type="EMBL" id="KKB76117.1"/>
    </source>
</evidence>
<dbReference type="Pfam" id="PF04828">
    <property type="entry name" value="GFA"/>
    <property type="match status" value="1"/>
</dbReference>
<evidence type="ECO:0000256" key="3">
    <source>
        <dbReference type="ARBA" id="ARBA00022833"/>
    </source>
</evidence>
<dbReference type="Proteomes" id="UP000033608">
    <property type="component" value="Unassembled WGS sequence"/>
</dbReference>
<dbReference type="Gene3D" id="2.170.150.70">
    <property type="match status" value="1"/>
</dbReference>
<dbReference type="InterPro" id="IPR006913">
    <property type="entry name" value="CENP-V/GFA"/>
</dbReference>
<evidence type="ECO:0000313" key="6">
    <source>
        <dbReference type="EMBL" id="SHF22343.1"/>
    </source>
</evidence>
<keyword evidence="2" id="KW-0479">Metal-binding</keyword>